<reference evidence="1 2" key="1">
    <citation type="submission" date="2017-03" db="EMBL/GenBank/DDBJ databases">
        <title>Genome analysis of strain PAMC 26510.</title>
        <authorList>
            <person name="Oh H.-M."/>
            <person name="Yang J.-A."/>
        </authorList>
    </citation>
    <scope>NUCLEOTIDE SEQUENCE [LARGE SCALE GENOMIC DNA]</scope>
    <source>
        <strain evidence="1 2">PAMC 26510</strain>
    </source>
</reference>
<dbReference type="AlphaFoldDB" id="A0A242MZA9"/>
<name>A0A242MZA9_CABSO</name>
<organism evidence="1 2">
    <name type="scientific">Caballeronia sordidicola</name>
    <name type="common">Burkholderia sordidicola</name>
    <dbReference type="NCBI Taxonomy" id="196367"/>
    <lineage>
        <taxon>Bacteria</taxon>
        <taxon>Pseudomonadati</taxon>
        <taxon>Pseudomonadota</taxon>
        <taxon>Betaproteobacteria</taxon>
        <taxon>Burkholderiales</taxon>
        <taxon>Burkholderiaceae</taxon>
        <taxon>Caballeronia</taxon>
    </lineage>
</organism>
<evidence type="ECO:0000313" key="2">
    <source>
        <dbReference type="Proteomes" id="UP000194546"/>
    </source>
</evidence>
<sequence>MRVRECMLAATNNQGIPHLLIERVERFALGSMPWSTCQVYIHKSRHLSQAMKQLLIPLQEKNAINLSNAQSRNRFMI</sequence>
<proteinExistence type="predicted"/>
<protein>
    <submittedName>
        <fullName evidence="1">Uncharacterized protein</fullName>
    </submittedName>
</protein>
<accession>A0A242MZA9</accession>
<gene>
    <name evidence="1" type="ORF">PAMC26510_10050</name>
</gene>
<evidence type="ECO:0000313" key="1">
    <source>
        <dbReference type="EMBL" id="OTP76735.1"/>
    </source>
</evidence>
<dbReference type="EMBL" id="NBTY01000055">
    <property type="protein sequence ID" value="OTP76735.1"/>
    <property type="molecule type" value="Genomic_DNA"/>
</dbReference>
<comment type="caution">
    <text evidence="1">The sequence shown here is derived from an EMBL/GenBank/DDBJ whole genome shotgun (WGS) entry which is preliminary data.</text>
</comment>
<dbReference type="Proteomes" id="UP000194546">
    <property type="component" value="Unassembled WGS sequence"/>
</dbReference>